<proteinExistence type="predicted"/>
<feature type="domain" description="Glycosyl transferase family 1" evidence="1">
    <location>
        <begin position="187"/>
        <end position="343"/>
    </location>
</feature>
<comment type="caution">
    <text evidence="3">The sequence shown here is derived from an EMBL/GenBank/DDBJ whole genome shotgun (WGS) entry which is preliminary data.</text>
</comment>
<dbReference type="CDD" id="cd03801">
    <property type="entry name" value="GT4_PimA-like"/>
    <property type="match status" value="1"/>
</dbReference>
<dbReference type="EMBL" id="JAGQNY010000009">
    <property type="protein sequence ID" value="MCA9302250.1"/>
    <property type="molecule type" value="Genomic_DNA"/>
</dbReference>
<sequence length="370" mass="41770">MNIVICTANLENTSGYNLVPRYTAIELAKMGQNVMVMCIKKPNKLISGEEKITFYEIGRENLIKIPFATKKLDDFQPNIIYSHGVALTDLLGTRYAVKKDVILFTAVHTNFSKFVANLIPIKNFDSAKLNTIVEKLALKQLLKSTVVFALTEEMKSYLKSLGLNNVELLSNGVDLEAFEPTHFDISKVKKVKLLSVGQISQRKNQLFLVETAKYLKPNIILQIAGGETWDKLYYIKFTDYLKQYKPKNVEYLGLVEHNEIPNLYKKAHVYVASSLLEAQSLAQIEAIACGLPTVRLFGENTKGITENNVTAIHIPENSTPKDFAEAINLLVTDAKTYNKLRENCLIERSRYSWKATANGVLETMKKYIVC</sequence>
<dbReference type="SUPFAM" id="SSF53756">
    <property type="entry name" value="UDP-Glycosyltransferase/glycogen phosphorylase"/>
    <property type="match status" value="1"/>
</dbReference>
<evidence type="ECO:0000313" key="4">
    <source>
        <dbReference type="Proteomes" id="UP000714817"/>
    </source>
</evidence>
<reference evidence="3" key="2">
    <citation type="journal article" date="2021" name="Microbiome">
        <title>Successional dynamics and alternative stable states in a saline activated sludge microbial community over 9 years.</title>
        <authorList>
            <person name="Wang Y."/>
            <person name="Ye J."/>
            <person name="Ju F."/>
            <person name="Liu L."/>
            <person name="Boyd J.A."/>
            <person name="Deng Y."/>
            <person name="Parks D.H."/>
            <person name="Jiang X."/>
            <person name="Yin X."/>
            <person name="Woodcroft B.J."/>
            <person name="Tyson G.W."/>
            <person name="Hugenholtz P."/>
            <person name="Polz M.F."/>
            <person name="Zhang T."/>
        </authorList>
    </citation>
    <scope>NUCLEOTIDE SEQUENCE</scope>
    <source>
        <strain evidence="3">HKST-UBA80</strain>
    </source>
</reference>
<evidence type="ECO:0000313" key="3">
    <source>
        <dbReference type="EMBL" id="MCA9302250.1"/>
    </source>
</evidence>
<dbReference type="PANTHER" id="PTHR45947">
    <property type="entry name" value="SULFOQUINOVOSYL TRANSFERASE SQD2"/>
    <property type="match status" value="1"/>
</dbReference>
<dbReference type="Proteomes" id="UP000714817">
    <property type="component" value="Unassembled WGS sequence"/>
</dbReference>
<dbReference type="PANTHER" id="PTHR45947:SF3">
    <property type="entry name" value="SULFOQUINOVOSYL TRANSFERASE SQD2"/>
    <property type="match status" value="1"/>
</dbReference>
<dbReference type="Pfam" id="PF00534">
    <property type="entry name" value="Glycos_transf_1"/>
    <property type="match status" value="1"/>
</dbReference>
<accession>A0A955E1G8</accession>
<protein>
    <submittedName>
        <fullName evidence="3">Glycosyltransferase family 4 protein</fullName>
    </submittedName>
</protein>
<dbReference type="InterPro" id="IPR001296">
    <property type="entry name" value="Glyco_trans_1"/>
</dbReference>
<dbReference type="GO" id="GO:0016757">
    <property type="term" value="F:glycosyltransferase activity"/>
    <property type="evidence" value="ECO:0007669"/>
    <property type="project" value="InterPro"/>
</dbReference>
<evidence type="ECO:0000259" key="1">
    <source>
        <dbReference type="Pfam" id="PF00534"/>
    </source>
</evidence>
<name>A0A955E1G8_UNCKA</name>
<gene>
    <name evidence="3" type="ORF">KDA10_02735</name>
</gene>
<feature type="domain" description="Glycosyltransferase subfamily 4-like N-terminal" evidence="2">
    <location>
        <begin position="22"/>
        <end position="176"/>
    </location>
</feature>
<reference evidence="3" key="1">
    <citation type="submission" date="2020-04" db="EMBL/GenBank/DDBJ databases">
        <authorList>
            <person name="Zhang T."/>
        </authorList>
    </citation>
    <scope>NUCLEOTIDE SEQUENCE</scope>
    <source>
        <strain evidence="3">HKST-UBA80</strain>
    </source>
</reference>
<evidence type="ECO:0000259" key="2">
    <source>
        <dbReference type="Pfam" id="PF13439"/>
    </source>
</evidence>
<dbReference type="InterPro" id="IPR028098">
    <property type="entry name" value="Glyco_trans_4-like_N"/>
</dbReference>
<dbReference type="Gene3D" id="3.40.50.2000">
    <property type="entry name" value="Glycogen Phosphorylase B"/>
    <property type="match status" value="2"/>
</dbReference>
<dbReference type="AlphaFoldDB" id="A0A955E1G8"/>
<organism evidence="3 4">
    <name type="scientific">candidate division WWE3 bacterium</name>
    <dbReference type="NCBI Taxonomy" id="2053526"/>
    <lineage>
        <taxon>Bacteria</taxon>
        <taxon>Katanobacteria</taxon>
    </lineage>
</organism>
<dbReference type="InterPro" id="IPR050194">
    <property type="entry name" value="Glycosyltransferase_grp1"/>
</dbReference>
<dbReference type="Pfam" id="PF13439">
    <property type="entry name" value="Glyco_transf_4"/>
    <property type="match status" value="1"/>
</dbReference>